<feature type="chain" id="PRO_5041659819" description="Ice-binding protein C-terminal domain-containing protein" evidence="1">
    <location>
        <begin position="22"/>
        <end position="250"/>
    </location>
</feature>
<evidence type="ECO:0000313" key="4">
    <source>
        <dbReference type="Proteomes" id="UP000619512"/>
    </source>
</evidence>
<name>A0AA87YEX4_9BURK</name>
<reference evidence="3" key="1">
    <citation type="journal article" date="2014" name="Int. J. Syst. Evol. Microbiol.">
        <title>Complete genome sequence of Corynebacterium casei LMG S-19264T (=DSM 44701T), isolated from a smear-ripened cheese.</title>
        <authorList>
            <consortium name="US DOE Joint Genome Institute (JGI-PGF)"/>
            <person name="Walter F."/>
            <person name="Albersmeier A."/>
            <person name="Kalinowski J."/>
            <person name="Ruckert C."/>
        </authorList>
    </citation>
    <scope>NUCLEOTIDE SEQUENCE</scope>
    <source>
        <strain evidence="3">KCTC 12344</strain>
    </source>
</reference>
<feature type="domain" description="Ice-binding protein C-terminal" evidence="2">
    <location>
        <begin position="220"/>
        <end position="244"/>
    </location>
</feature>
<dbReference type="Pfam" id="PF07589">
    <property type="entry name" value="PEP-CTERM"/>
    <property type="match status" value="1"/>
</dbReference>
<dbReference type="EMBL" id="BMWW01000005">
    <property type="protein sequence ID" value="GGY97310.1"/>
    <property type="molecule type" value="Genomic_DNA"/>
</dbReference>
<proteinExistence type="predicted"/>
<dbReference type="NCBIfam" id="TIGR02595">
    <property type="entry name" value="PEP_CTERM"/>
    <property type="match status" value="1"/>
</dbReference>
<dbReference type="AlphaFoldDB" id="A0AA87YEX4"/>
<dbReference type="InterPro" id="IPR013424">
    <property type="entry name" value="Ice-binding_C"/>
</dbReference>
<dbReference type="Proteomes" id="UP000619512">
    <property type="component" value="Unassembled WGS sequence"/>
</dbReference>
<evidence type="ECO:0000259" key="2">
    <source>
        <dbReference type="Pfam" id="PF07589"/>
    </source>
</evidence>
<gene>
    <name evidence="3" type="ORF">GCM10007388_33740</name>
</gene>
<sequence length="250" mass="26931">MKALAAALLAAATFTSMTTQAATRIDTEGFSLEFGQFHDQWMSMNLLSDEDGIVRIGFENIIVGATVTRGSDQFDRDASFIGSIAEGYRVTSMTLRGTYVGTVELTSQNGWQNWPGEISVAPGDASTLTSMSMWVQHGDTDTEVRGGRVFNLNGSHAFGTQYSDTVENTFGLFITSYASLRAQAEEVWLYHPDGGWGYNFGTALASIRADDVVLTLHVSAVPEPATYGMLIGGLGILGYVARRRKGAAVN</sequence>
<protein>
    <recommendedName>
        <fullName evidence="2">Ice-binding protein C-terminal domain-containing protein</fullName>
    </recommendedName>
</protein>
<accession>A0AA87YEX4</accession>
<dbReference type="RefSeq" id="WP_229466520.1">
    <property type="nucleotide sequence ID" value="NZ_BMWW01000005.1"/>
</dbReference>
<feature type="signal peptide" evidence="1">
    <location>
        <begin position="1"/>
        <end position="21"/>
    </location>
</feature>
<evidence type="ECO:0000313" key="3">
    <source>
        <dbReference type="EMBL" id="GGY97310.1"/>
    </source>
</evidence>
<evidence type="ECO:0000256" key="1">
    <source>
        <dbReference type="SAM" id="SignalP"/>
    </source>
</evidence>
<comment type="caution">
    <text evidence="3">The sequence shown here is derived from an EMBL/GenBank/DDBJ whole genome shotgun (WGS) entry which is preliminary data.</text>
</comment>
<keyword evidence="1" id="KW-0732">Signal</keyword>
<organism evidence="3 4">
    <name type="scientific">Pseudoduganella plicata</name>
    <dbReference type="NCBI Taxonomy" id="321984"/>
    <lineage>
        <taxon>Bacteria</taxon>
        <taxon>Pseudomonadati</taxon>
        <taxon>Pseudomonadota</taxon>
        <taxon>Betaproteobacteria</taxon>
        <taxon>Burkholderiales</taxon>
        <taxon>Oxalobacteraceae</taxon>
        <taxon>Telluria group</taxon>
        <taxon>Pseudoduganella</taxon>
    </lineage>
</organism>
<reference evidence="3" key="2">
    <citation type="submission" date="2022-12" db="EMBL/GenBank/DDBJ databases">
        <authorList>
            <person name="Sun Q."/>
            <person name="Kim S."/>
        </authorList>
    </citation>
    <scope>NUCLEOTIDE SEQUENCE</scope>
    <source>
        <strain evidence="3">KCTC 12344</strain>
    </source>
</reference>